<dbReference type="CDD" id="cd24155">
    <property type="entry name" value="NUDIX_ADPRase"/>
    <property type="match status" value="1"/>
</dbReference>
<dbReference type="InterPro" id="IPR020084">
    <property type="entry name" value="NUDIX_hydrolase_CS"/>
</dbReference>
<reference evidence="16 17" key="1">
    <citation type="submission" date="2017-07" db="EMBL/GenBank/DDBJ databases">
        <title>Tamlnaduibacter salinus (Mi-7) genome sequencing.</title>
        <authorList>
            <person name="Verma A."/>
            <person name="Krishnamurthi S."/>
        </authorList>
    </citation>
    <scope>NUCLEOTIDE SEQUENCE [LARGE SCALE GENOMIC DNA]</scope>
    <source>
        <strain evidence="16 17">Mi-7</strain>
    </source>
</reference>
<dbReference type="PROSITE" id="PS51462">
    <property type="entry name" value="NUDIX"/>
    <property type="match status" value="1"/>
</dbReference>
<dbReference type="NCBIfam" id="TIGR00052">
    <property type="entry name" value="nudix-type nucleoside diphosphatase, YffH/AdpP family"/>
    <property type="match status" value="1"/>
</dbReference>
<comment type="catalytic activity">
    <reaction evidence="12">
        <text>ADP-D-ribose + H2O = D-ribose 5-phosphate + AMP + 2 H(+)</text>
        <dbReference type="Rhea" id="RHEA:10412"/>
        <dbReference type="ChEBI" id="CHEBI:15377"/>
        <dbReference type="ChEBI" id="CHEBI:15378"/>
        <dbReference type="ChEBI" id="CHEBI:57967"/>
        <dbReference type="ChEBI" id="CHEBI:78346"/>
        <dbReference type="ChEBI" id="CHEBI:456215"/>
        <dbReference type="EC" id="3.6.1.13"/>
    </reaction>
</comment>
<proteinExistence type="inferred from homology"/>
<dbReference type="GO" id="GO:0005829">
    <property type="term" value="C:cytosol"/>
    <property type="evidence" value="ECO:0007669"/>
    <property type="project" value="TreeGrafter"/>
</dbReference>
<keyword evidence="5 13" id="KW-0479">Metal-binding</keyword>
<evidence type="ECO:0000256" key="2">
    <source>
        <dbReference type="ARBA" id="ARBA00007482"/>
    </source>
</evidence>
<feature type="binding site" evidence="13">
    <location>
        <position position="112"/>
    </location>
    <ligand>
        <name>Mg(2+)</name>
        <dbReference type="ChEBI" id="CHEBI:18420"/>
        <label>1</label>
    </ligand>
</feature>
<sequence length="205" mass="23019">MTAPFQFTSDDVRIESQETVFEGFFRMGRLRLSHARFAGGYTETIQRELFLRGDATCVLPYDPARDEVVLLEQFRPGALWRDQSPWLLELVAGMDEPGESAEEVAHREGEEEAGLRFARLEPICRYLVSPGGTTEMVRLFCGCISSEGAGGLYGLEAENEDIRAHVLSLAEALAMLDDGRINNAAAIIALQWLSIHRERLREAWQ</sequence>
<evidence type="ECO:0000256" key="1">
    <source>
        <dbReference type="ARBA" id="ARBA00001946"/>
    </source>
</evidence>
<dbReference type="InterPro" id="IPR004385">
    <property type="entry name" value="NDP_pyrophosphatase"/>
</dbReference>
<evidence type="ECO:0000256" key="9">
    <source>
        <dbReference type="ARBA" id="ARBA00030162"/>
    </source>
</evidence>
<dbReference type="InterPro" id="IPR000086">
    <property type="entry name" value="NUDIX_hydrolase_dom"/>
</dbReference>
<dbReference type="Proteomes" id="UP000218332">
    <property type="component" value="Unassembled WGS sequence"/>
</dbReference>
<dbReference type="AlphaFoldDB" id="A0A2A2I3L5"/>
<evidence type="ECO:0000256" key="11">
    <source>
        <dbReference type="ARBA" id="ARBA00033056"/>
    </source>
</evidence>
<feature type="domain" description="Nudix hydrolase" evidence="15">
    <location>
        <begin position="51"/>
        <end position="189"/>
    </location>
</feature>
<dbReference type="Pfam" id="PF00293">
    <property type="entry name" value="NUDIX"/>
    <property type="match status" value="1"/>
</dbReference>
<dbReference type="PROSITE" id="PS00893">
    <property type="entry name" value="NUDIX_BOX"/>
    <property type="match status" value="1"/>
</dbReference>
<accession>A0A2A2I3L5</accession>
<evidence type="ECO:0000256" key="10">
    <source>
        <dbReference type="ARBA" id="ARBA00030308"/>
    </source>
</evidence>
<name>A0A2A2I3L5_9GAMM</name>
<evidence type="ECO:0000256" key="5">
    <source>
        <dbReference type="ARBA" id="ARBA00022723"/>
    </source>
</evidence>
<evidence type="ECO:0000256" key="7">
    <source>
        <dbReference type="ARBA" id="ARBA00022842"/>
    </source>
</evidence>
<dbReference type="SUPFAM" id="SSF55811">
    <property type="entry name" value="Nudix"/>
    <property type="match status" value="1"/>
</dbReference>
<evidence type="ECO:0000313" key="16">
    <source>
        <dbReference type="EMBL" id="PAV25896.1"/>
    </source>
</evidence>
<evidence type="ECO:0000256" key="4">
    <source>
        <dbReference type="ARBA" id="ARBA00013297"/>
    </source>
</evidence>
<feature type="binding site" evidence="13">
    <location>
        <position position="92"/>
    </location>
    <ligand>
        <name>Mg(2+)</name>
        <dbReference type="ChEBI" id="CHEBI:18420"/>
        <label>1</label>
    </ligand>
</feature>
<keyword evidence="17" id="KW-1185">Reference proteome</keyword>
<organism evidence="16 17">
    <name type="scientific">Tamilnaduibacter salinus</name>
    <dbReference type="NCBI Taxonomy" id="1484056"/>
    <lineage>
        <taxon>Bacteria</taxon>
        <taxon>Pseudomonadati</taxon>
        <taxon>Pseudomonadota</taxon>
        <taxon>Gammaproteobacteria</taxon>
        <taxon>Pseudomonadales</taxon>
        <taxon>Marinobacteraceae</taxon>
        <taxon>Tamilnaduibacter</taxon>
    </lineage>
</organism>
<comment type="similarity">
    <text evidence="2">Belongs to the Nudix hydrolase family. NudF subfamily.</text>
</comment>
<evidence type="ECO:0000313" key="17">
    <source>
        <dbReference type="Proteomes" id="UP000218332"/>
    </source>
</evidence>
<evidence type="ECO:0000259" key="15">
    <source>
        <dbReference type="PROSITE" id="PS51462"/>
    </source>
</evidence>
<dbReference type="RefSeq" id="WP_095611101.1">
    <property type="nucleotide sequence ID" value="NZ_NMPM01000046.1"/>
</dbReference>
<dbReference type="GO" id="GO:0019693">
    <property type="term" value="P:ribose phosphate metabolic process"/>
    <property type="evidence" value="ECO:0007669"/>
    <property type="project" value="TreeGrafter"/>
</dbReference>
<comment type="function">
    <text evidence="8">Acts on ADP-mannose and ADP-glucose as well as ADP-ribose. Prevents glycogen biosynthesis. The reaction catalyzed by this enzyme is a limiting step of the gluconeogenic process.</text>
</comment>
<dbReference type="InterPro" id="IPR015797">
    <property type="entry name" value="NUDIX_hydrolase-like_dom_sf"/>
</dbReference>
<evidence type="ECO:0000256" key="3">
    <source>
        <dbReference type="ARBA" id="ARBA00012453"/>
    </source>
</evidence>
<keyword evidence="6" id="KW-0378">Hydrolase</keyword>
<comment type="cofactor">
    <cofactor evidence="1 13">
        <name>Mg(2+)</name>
        <dbReference type="ChEBI" id="CHEBI:18420"/>
    </cofactor>
</comment>
<dbReference type="EMBL" id="NMPM01000046">
    <property type="protein sequence ID" value="PAV25896.1"/>
    <property type="molecule type" value="Genomic_DNA"/>
</dbReference>
<evidence type="ECO:0000256" key="6">
    <source>
        <dbReference type="ARBA" id="ARBA00022801"/>
    </source>
</evidence>
<feature type="short sequence motif" description="Nudix box" evidence="14">
    <location>
        <begin position="93"/>
        <end position="115"/>
    </location>
</feature>
<dbReference type="GO" id="GO:0006753">
    <property type="term" value="P:nucleoside phosphate metabolic process"/>
    <property type="evidence" value="ECO:0007669"/>
    <property type="project" value="TreeGrafter"/>
</dbReference>
<evidence type="ECO:0000256" key="13">
    <source>
        <dbReference type="PIRSR" id="PIRSR604385-2"/>
    </source>
</evidence>
<feature type="binding site" evidence="13">
    <location>
        <position position="108"/>
    </location>
    <ligand>
        <name>Mg(2+)</name>
        <dbReference type="ChEBI" id="CHEBI:18420"/>
        <label>1</label>
    </ligand>
</feature>
<dbReference type="Gene3D" id="3.90.79.10">
    <property type="entry name" value="Nucleoside Triphosphate Pyrophosphohydrolase"/>
    <property type="match status" value="1"/>
</dbReference>
<dbReference type="PANTHER" id="PTHR11839">
    <property type="entry name" value="UDP/ADP-SUGAR PYROPHOSPHATASE"/>
    <property type="match status" value="1"/>
</dbReference>
<evidence type="ECO:0000256" key="8">
    <source>
        <dbReference type="ARBA" id="ARBA00025164"/>
    </source>
</evidence>
<gene>
    <name evidence="16" type="ORF">CF392_08710</name>
</gene>
<feature type="binding site" evidence="13">
    <location>
        <position position="160"/>
    </location>
    <ligand>
        <name>Mg(2+)</name>
        <dbReference type="ChEBI" id="CHEBI:18420"/>
        <label>1</label>
    </ligand>
</feature>
<dbReference type="GO" id="GO:0019144">
    <property type="term" value="F:ADP-sugar diphosphatase activity"/>
    <property type="evidence" value="ECO:0007669"/>
    <property type="project" value="TreeGrafter"/>
</dbReference>
<dbReference type="EC" id="3.6.1.13" evidence="3"/>
<evidence type="ECO:0000256" key="12">
    <source>
        <dbReference type="ARBA" id="ARBA00049546"/>
    </source>
</evidence>
<comment type="caution">
    <text evidence="16">The sequence shown here is derived from an EMBL/GenBank/DDBJ whole genome shotgun (WGS) entry which is preliminary data.</text>
</comment>
<evidence type="ECO:0000256" key="14">
    <source>
        <dbReference type="PIRSR" id="PIRSR604385-3"/>
    </source>
</evidence>
<dbReference type="GO" id="GO:0047631">
    <property type="term" value="F:ADP-ribose diphosphatase activity"/>
    <property type="evidence" value="ECO:0007669"/>
    <property type="project" value="UniProtKB-EC"/>
</dbReference>
<keyword evidence="7 13" id="KW-0460">Magnesium</keyword>
<dbReference type="PANTHER" id="PTHR11839:SF5">
    <property type="entry name" value="ADP-RIBOSE PYROPHOSPHATASE"/>
    <property type="match status" value="1"/>
</dbReference>
<protein>
    <recommendedName>
        <fullName evidence="4">ADP-ribose pyrophosphatase</fullName>
        <ecNumber evidence="3">3.6.1.13</ecNumber>
    </recommendedName>
    <alternativeName>
        <fullName evidence="9">ADP-ribose diphosphatase</fullName>
    </alternativeName>
    <alternativeName>
        <fullName evidence="11">ADP-ribose phosphohydrolase</fullName>
    </alternativeName>
    <alternativeName>
        <fullName evidence="10">Adenosine diphosphoribose pyrophosphatase</fullName>
    </alternativeName>
</protein>
<dbReference type="GO" id="GO:0046872">
    <property type="term" value="F:metal ion binding"/>
    <property type="evidence" value="ECO:0007669"/>
    <property type="project" value="UniProtKB-KW"/>
</dbReference>